<dbReference type="InterPro" id="IPR020904">
    <property type="entry name" value="Sc_DH/Rdtase_CS"/>
</dbReference>
<dbReference type="GO" id="GO:0016491">
    <property type="term" value="F:oxidoreductase activity"/>
    <property type="evidence" value="ECO:0007669"/>
    <property type="project" value="UniProtKB-KW"/>
</dbReference>
<comment type="similarity">
    <text evidence="1">Belongs to the short-chain dehydrogenases/reductases (SDR) family.</text>
</comment>
<dbReference type="SUPFAM" id="SSF51735">
    <property type="entry name" value="NAD(P)-binding Rossmann-fold domains"/>
    <property type="match status" value="1"/>
</dbReference>
<dbReference type="AlphaFoldDB" id="A0A6I3IFZ2"/>
<name>A0A6I3IFZ2_9MICO</name>
<accession>A0A6I3IFZ2</accession>
<dbReference type="Gene3D" id="3.40.50.720">
    <property type="entry name" value="NAD(P)-binding Rossmann-like Domain"/>
    <property type="match status" value="1"/>
</dbReference>
<proteinExistence type="inferred from homology"/>
<dbReference type="NCBIfam" id="NF004846">
    <property type="entry name" value="PRK06197.1"/>
    <property type="match status" value="1"/>
</dbReference>
<dbReference type="InterPro" id="IPR002347">
    <property type="entry name" value="SDR_fam"/>
</dbReference>
<keyword evidence="4" id="KW-1185">Reference proteome</keyword>
<evidence type="ECO:0000313" key="4">
    <source>
        <dbReference type="Proteomes" id="UP000431092"/>
    </source>
</evidence>
<reference evidence="3 4" key="1">
    <citation type="submission" date="2019-11" db="EMBL/GenBank/DDBJ databases">
        <title>Whole genome sequencing identifies a novel species of the genus Arsenicicoccus isolated from human blood.</title>
        <authorList>
            <person name="Jeong J.H."/>
            <person name="Kweon O.J."/>
            <person name="Kim H.R."/>
            <person name="Kim T.-H."/>
            <person name="Ha S.-M."/>
            <person name="Lee M.-K."/>
        </authorList>
    </citation>
    <scope>NUCLEOTIDE SEQUENCE [LARGE SCALE GENOMIC DNA]</scope>
    <source>
        <strain evidence="3 4">MKL-02</strain>
    </source>
</reference>
<dbReference type="PANTHER" id="PTHR24320:SF148">
    <property type="entry name" value="NAD(P)-BINDING ROSSMANN-FOLD SUPERFAMILY PROTEIN"/>
    <property type="match status" value="1"/>
</dbReference>
<keyword evidence="2" id="KW-0560">Oxidoreductase</keyword>
<evidence type="ECO:0000256" key="2">
    <source>
        <dbReference type="ARBA" id="ARBA00023002"/>
    </source>
</evidence>
<dbReference type="PRINTS" id="PR00081">
    <property type="entry name" value="GDHRDH"/>
</dbReference>
<comment type="caution">
    <text evidence="3">The sequence shown here is derived from an EMBL/GenBank/DDBJ whole genome shotgun (WGS) entry which is preliminary data.</text>
</comment>
<dbReference type="Proteomes" id="UP000431092">
    <property type="component" value="Unassembled WGS sequence"/>
</dbReference>
<dbReference type="EMBL" id="WLVL01000004">
    <property type="protein sequence ID" value="MTB70685.1"/>
    <property type="molecule type" value="Genomic_DNA"/>
</dbReference>
<sequence>MSTWTAKDIPDQTGRVFVVTGANSGLGLATTRALVDKGAYVVMACRDTDKGEAARASLDLSGPGGAEVRHLDLASLASVREFAEGVDDWRIETLINNAGLMAVPFSRTEDGFETQLGTNVLGHFALTAQLLPRLTDRVVWLSSLMHRMGRIDLADPNFERRRYNPWVAYGQSKLADLMLAYELQRRLTGARSPLRSMAAHPGYSSTNLQGRTGSAWPDRVMLQLNKVSTVAQPAAMGALPSLYAATVDDLPGGSFVGPDGFMEAHGHPRTVGSTAASHDRRKAAQLWQLCEELTGIPFRV</sequence>
<dbReference type="InterPro" id="IPR036291">
    <property type="entry name" value="NAD(P)-bd_dom_sf"/>
</dbReference>
<evidence type="ECO:0000256" key="1">
    <source>
        <dbReference type="ARBA" id="ARBA00006484"/>
    </source>
</evidence>
<evidence type="ECO:0000313" key="3">
    <source>
        <dbReference type="EMBL" id="MTB70685.1"/>
    </source>
</evidence>
<dbReference type="Pfam" id="PF00106">
    <property type="entry name" value="adh_short"/>
    <property type="match status" value="1"/>
</dbReference>
<dbReference type="PANTHER" id="PTHR24320">
    <property type="entry name" value="RETINOL DEHYDROGENASE"/>
    <property type="match status" value="1"/>
</dbReference>
<dbReference type="RefSeq" id="WP_154592046.1">
    <property type="nucleotide sequence ID" value="NZ_WLVL01000004.1"/>
</dbReference>
<dbReference type="PROSITE" id="PS00061">
    <property type="entry name" value="ADH_SHORT"/>
    <property type="match status" value="1"/>
</dbReference>
<gene>
    <name evidence="3" type="ORF">GGG17_01570</name>
</gene>
<dbReference type="CDD" id="cd05327">
    <property type="entry name" value="retinol-DH_like_SDR_c_like"/>
    <property type="match status" value="1"/>
</dbReference>
<organism evidence="3 4">
    <name type="scientific">Arsenicicoccus cauae</name>
    <dbReference type="NCBI Taxonomy" id="2663847"/>
    <lineage>
        <taxon>Bacteria</taxon>
        <taxon>Bacillati</taxon>
        <taxon>Actinomycetota</taxon>
        <taxon>Actinomycetes</taxon>
        <taxon>Micrococcales</taxon>
        <taxon>Intrasporangiaceae</taxon>
        <taxon>Arsenicicoccus</taxon>
    </lineage>
</organism>
<protein>
    <submittedName>
        <fullName evidence="3">SDR family NAD(P)-dependent oxidoreductase</fullName>
    </submittedName>
</protein>